<gene>
    <name evidence="8" type="primary">mobA</name>
    <name evidence="10" type="ORF">HNR39_001217</name>
</gene>
<dbReference type="GO" id="GO:0046872">
    <property type="term" value="F:metal ion binding"/>
    <property type="evidence" value="ECO:0007669"/>
    <property type="project" value="UniProtKB-KW"/>
</dbReference>
<comment type="subcellular location">
    <subcellularLocation>
        <location evidence="8">Cytoplasm</location>
    </subcellularLocation>
</comment>
<keyword evidence="1 8" id="KW-0963">Cytoplasm</keyword>
<name>A0A840RS34_9BURK</name>
<comment type="similarity">
    <text evidence="8">Belongs to the MobA family.</text>
</comment>
<evidence type="ECO:0000256" key="3">
    <source>
        <dbReference type="ARBA" id="ARBA00022723"/>
    </source>
</evidence>
<dbReference type="EMBL" id="JACHHQ010000002">
    <property type="protein sequence ID" value="MBB5199390.1"/>
    <property type="molecule type" value="Genomic_DNA"/>
</dbReference>
<dbReference type="CDD" id="cd02503">
    <property type="entry name" value="MobA"/>
    <property type="match status" value="1"/>
</dbReference>
<dbReference type="HAMAP" id="MF_00316">
    <property type="entry name" value="MobA"/>
    <property type="match status" value="1"/>
</dbReference>
<feature type="binding site" evidence="8">
    <location>
        <position position="102"/>
    </location>
    <ligand>
        <name>GTP</name>
        <dbReference type="ChEBI" id="CHEBI:37565"/>
    </ligand>
</feature>
<comment type="caution">
    <text evidence="10">The sequence shown here is derived from an EMBL/GenBank/DDBJ whole genome shotgun (WGS) entry which is preliminary data.</text>
</comment>
<keyword evidence="6 8" id="KW-0342">GTP-binding</keyword>
<dbReference type="InterPro" id="IPR013482">
    <property type="entry name" value="Molybde_CF_guanTrfase"/>
</dbReference>
<dbReference type="Pfam" id="PF12804">
    <property type="entry name" value="NTP_transf_3"/>
    <property type="match status" value="1"/>
</dbReference>
<dbReference type="PANTHER" id="PTHR19136">
    <property type="entry name" value="MOLYBDENUM COFACTOR GUANYLYLTRANSFERASE"/>
    <property type="match status" value="1"/>
</dbReference>
<dbReference type="PANTHER" id="PTHR19136:SF81">
    <property type="entry name" value="MOLYBDENUM COFACTOR GUANYLYLTRANSFERASE"/>
    <property type="match status" value="1"/>
</dbReference>
<dbReference type="InterPro" id="IPR025877">
    <property type="entry name" value="MobA-like_NTP_Trfase"/>
</dbReference>
<comment type="catalytic activity">
    <reaction evidence="8">
        <text>Mo-molybdopterin + GTP + H(+) = Mo-molybdopterin guanine dinucleotide + diphosphate</text>
        <dbReference type="Rhea" id="RHEA:34243"/>
        <dbReference type="ChEBI" id="CHEBI:15378"/>
        <dbReference type="ChEBI" id="CHEBI:33019"/>
        <dbReference type="ChEBI" id="CHEBI:37565"/>
        <dbReference type="ChEBI" id="CHEBI:71302"/>
        <dbReference type="ChEBI" id="CHEBI:71310"/>
        <dbReference type="EC" id="2.7.7.77"/>
    </reaction>
</comment>
<evidence type="ECO:0000256" key="2">
    <source>
        <dbReference type="ARBA" id="ARBA00022679"/>
    </source>
</evidence>
<dbReference type="NCBIfam" id="TIGR02665">
    <property type="entry name" value="molyb_mobA"/>
    <property type="match status" value="1"/>
</dbReference>
<dbReference type="Gene3D" id="3.90.550.10">
    <property type="entry name" value="Spore Coat Polysaccharide Biosynthesis Protein SpsA, Chain A"/>
    <property type="match status" value="1"/>
</dbReference>
<feature type="binding site" evidence="8">
    <location>
        <position position="132"/>
    </location>
    <ligand>
        <name>Mg(2+)</name>
        <dbReference type="ChEBI" id="CHEBI:18420"/>
    </ligand>
</feature>
<evidence type="ECO:0000256" key="1">
    <source>
        <dbReference type="ARBA" id="ARBA00022490"/>
    </source>
</evidence>
<evidence type="ECO:0000256" key="7">
    <source>
        <dbReference type="ARBA" id="ARBA00023150"/>
    </source>
</evidence>
<keyword evidence="10" id="KW-0548">Nucleotidyltransferase</keyword>
<proteinExistence type="inferred from homology"/>
<dbReference type="InterPro" id="IPR029044">
    <property type="entry name" value="Nucleotide-diphossugar_trans"/>
</dbReference>
<comment type="function">
    <text evidence="8">Transfers a GMP moiety from GTP to Mo-molybdopterin (Mo-MPT) cofactor (Moco or molybdenum cofactor) to form Mo-molybdopterin guanine dinucleotide (Mo-MGD) cofactor.</text>
</comment>
<keyword evidence="11" id="KW-1185">Reference proteome</keyword>
<evidence type="ECO:0000256" key="8">
    <source>
        <dbReference type="HAMAP-Rule" id="MF_00316"/>
    </source>
</evidence>
<dbReference type="EC" id="2.7.7.77" evidence="8"/>
<comment type="cofactor">
    <cofactor evidence="8">
        <name>Mg(2+)</name>
        <dbReference type="ChEBI" id="CHEBI:18420"/>
    </cofactor>
</comment>
<dbReference type="SUPFAM" id="SSF53448">
    <property type="entry name" value="Nucleotide-diphospho-sugar transferases"/>
    <property type="match status" value="1"/>
</dbReference>
<keyword evidence="5 8" id="KW-0460">Magnesium</keyword>
<feature type="binding site" evidence="8">
    <location>
        <begin position="43"/>
        <end position="45"/>
    </location>
    <ligand>
        <name>GTP</name>
        <dbReference type="ChEBI" id="CHEBI:37565"/>
    </ligand>
</feature>
<evidence type="ECO:0000256" key="6">
    <source>
        <dbReference type="ARBA" id="ARBA00023134"/>
    </source>
</evidence>
<evidence type="ECO:0000256" key="5">
    <source>
        <dbReference type="ARBA" id="ARBA00022842"/>
    </source>
</evidence>
<feature type="domain" description="MobA-like NTP transferase" evidence="9">
    <location>
        <begin position="40"/>
        <end position="210"/>
    </location>
</feature>
<keyword evidence="7 8" id="KW-0501">Molybdenum cofactor biosynthesis</keyword>
<dbReference type="GO" id="GO:0005737">
    <property type="term" value="C:cytoplasm"/>
    <property type="evidence" value="ECO:0007669"/>
    <property type="project" value="UniProtKB-SubCell"/>
</dbReference>
<feature type="binding site" evidence="8">
    <location>
        <position position="56"/>
    </location>
    <ligand>
        <name>GTP</name>
        <dbReference type="ChEBI" id="CHEBI:37565"/>
    </ligand>
</feature>
<protein>
    <recommendedName>
        <fullName evidence="8">Molybdenum cofactor guanylyltransferase</fullName>
        <shortName evidence="8">MoCo guanylyltransferase</shortName>
        <ecNumber evidence="8">2.7.7.77</ecNumber>
    </recommendedName>
    <alternativeName>
        <fullName evidence="8">GTP:molybdopterin guanylyltransferase</fullName>
    </alternativeName>
    <alternativeName>
        <fullName evidence="8">Mo-MPT guanylyltransferase</fullName>
    </alternativeName>
    <alternativeName>
        <fullName evidence="8">Molybdopterin guanylyltransferase</fullName>
    </alternativeName>
    <alternativeName>
        <fullName evidence="8">Molybdopterin-guanine dinucleotide synthase</fullName>
        <shortName evidence="8">MGD synthase</shortName>
    </alternativeName>
</protein>
<keyword evidence="3 8" id="KW-0479">Metal-binding</keyword>
<feature type="binding site" evidence="8">
    <location>
        <position position="84"/>
    </location>
    <ligand>
        <name>GTP</name>
        <dbReference type="ChEBI" id="CHEBI:37565"/>
    </ligand>
</feature>
<dbReference type="GO" id="GO:0005525">
    <property type="term" value="F:GTP binding"/>
    <property type="evidence" value="ECO:0007669"/>
    <property type="project" value="UniProtKB-UniRule"/>
</dbReference>
<comment type="subunit">
    <text evidence="8">Monomer.</text>
</comment>
<evidence type="ECO:0000313" key="10">
    <source>
        <dbReference type="EMBL" id="MBB5199390.1"/>
    </source>
</evidence>
<evidence type="ECO:0000256" key="4">
    <source>
        <dbReference type="ARBA" id="ARBA00022741"/>
    </source>
</evidence>
<dbReference type="Proteomes" id="UP000571084">
    <property type="component" value="Unassembled WGS sequence"/>
</dbReference>
<keyword evidence="2 8" id="KW-0808">Transferase</keyword>
<dbReference type="AlphaFoldDB" id="A0A840RS34"/>
<comment type="domain">
    <text evidence="8">The N-terminal domain determines nucleotide recognition and specific binding, while the C-terminal domain determines the specific binding to the target protein.</text>
</comment>
<dbReference type="GO" id="GO:1902758">
    <property type="term" value="P:bis(molybdopterin guanine dinucleotide)molybdenum biosynthetic process"/>
    <property type="evidence" value="ECO:0007669"/>
    <property type="project" value="TreeGrafter"/>
</dbReference>
<dbReference type="GO" id="GO:0061603">
    <property type="term" value="F:molybdenum cofactor guanylyltransferase activity"/>
    <property type="evidence" value="ECO:0007669"/>
    <property type="project" value="UniProtKB-EC"/>
</dbReference>
<evidence type="ECO:0000313" key="11">
    <source>
        <dbReference type="Proteomes" id="UP000571084"/>
    </source>
</evidence>
<sequence>MLHPSGLPLERRFINLALSPSPQLAAPSPSPTMQRNLITGLILAGGRGSRMGGVDKGLQRINNRSMVARVMATLAPQVGCLLINANRNLDAYAALGVPVWPDANDDFAGPLAGLLAGLQHCHTSYLATVPCDSPFLPTNLITTLSEALESANADIAIVATKVATGVGTHRRLEPDAKNNHGMQAQPVFMLLNTNLVDDLTTYLDEGGRKIETWYQRLNYVEVLFNDEMPFRNINTPDDLREAGNHQ</sequence>
<reference evidence="10 11" key="1">
    <citation type="submission" date="2020-08" db="EMBL/GenBank/DDBJ databases">
        <title>Genomic Encyclopedia of Type Strains, Phase IV (KMG-IV): sequencing the most valuable type-strain genomes for metagenomic binning, comparative biology and taxonomic classification.</title>
        <authorList>
            <person name="Goeker M."/>
        </authorList>
    </citation>
    <scope>NUCLEOTIDE SEQUENCE [LARGE SCALE GENOMIC DNA]</scope>
    <source>
        <strain evidence="10 11">DSM 23240</strain>
    </source>
</reference>
<feature type="binding site" evidence="8">
    <location>
        <position position="132"/>
    </location>
    <ligand>
        <name>GTP</name>
        <dbReference type="ChEBI" id="CHEBI:37565"/>
    </ligand>
</feature>
<organism evidence="10 11">
    <name type="scientific">Glaciimonas immobilis</name>
    <dbReference type="NCBI Taxonomy" id="728004"/>
    <lineage>
        <taxon>Bacteria</taxon>
        <taxon>Pseudomonadati</taxon>
        <taxon>Pseudomonadota</taxon>
        <taxon>Betaproteobacteria</taxon>
        <taxon>Burkholderiales</taxon>
        <taxon>Oxalobacteraceae</taxon>
        <taxon>Glaciimonas</taxon>
    </lineage>
</organism>
<accession>A0A840RS34</accession>
<keyword evidence="4 8" id="KW-0547">Nucleotide-binding</keyword>
<evidence type="ECO:0000259" key="9">
    <source>
        <dbReference type="Pfam" id="PF12804"/>
    </source>
</evidence>